<dbReference type="PRINTS" id="PR00315">
    <property type="entry name" value="ELONGATNFCT"/>
</dbReference>
<dbReference type="GO" id="GO:0003746">
    <property type="term" value="F:translation elongation factor activity"/>
    <property type="evidence" value="ECO:0000318"/>
    <property type="project" value="GO_Central"/>
</dbReference>
<dbReference type="AlphaFoldDB" id="A0A2K3DFE5"/>
<dbReference type="GO" id="GO:0003924">
    <property type="term" value="F:GTPase activity"/>
    <property type="evidence" value="ECO:0000318"/>
    <property type="project" value="GO_Central"/>
</dbReference>
<dbReference type="Gramene" id="PNW79260">
    <property type="protein sequence ID" value="PNW79260"/>
    <property type="gene ID" value="CHLRE_09g408250v5"/>
</dbReference>
<dbReference type="ExpressionAtlas" id="A0A2K3DFE5">
    <property type="expression patterns" value="baseline"/>
</dbReference>
<dbReference type="GeneID" id="5722239"/>
<dbReference type="Pfam" id="PF00009">
    <property type="entry name" value="GTP_EFTU"/>
    <property type="match status" value="1"/>
</dbReference>
<evidence type="ECO:0000259" key="6">
    <source>
        <dbReference type="PROSITE" id="PS51722"/>
    </source>
</evidence>
<evidence type="ECO:0000256" key="5">
    <source>
        <dbReference type="SAM" id="MobiDB-lite"/>
    </source>
</evidence>
<dbReference type="Proteomes" id="UP000006906">
    <property type="component" value="Chromosome 9"/>
</dbReference>
<dbReference type="PANTHER" id="PTHR23115">
    <property type="entry name" value="TRANSLATION FACTOR"/>
    <property type="match status" value="1"/>
</dbReference>
<feature type="compositionally biased region" description="Acidic residues" evidence="5">
    <location>
        <begin position="723"/>
        <end position="732"/>
    </location>
</feature>
<feature type="compositionally biased region" description="Gly residues" evidence="5">
    <location>
        <begin position="698"/>
        <end position="712"/>
    </location>
</feature>
<dbReference type="GO" id="GO:0005525">
    <property type="term" value="F:GTP binding"/>
    <property type="evidence" value="ECO:0007669"/>
    <property type="project" value="UniProtKB-KW"/>
</dbReference>
<dbReference type="OrthoDB" id="342024at2759"/>
<dbReference type="STRING" id="3055.A0A2K3DFE5"/>
<feature type="compositionally biased region" description="Low complexity" evidence="5">
    <location>
        <begin position="431"/>
        <end position="444"/>
    </location>
</feature>
<dbReference type="PaxDb" id="3055-EDP00782"/>
<feature type="region of interest" description="Disordered" evidence="5">
    <location>
        <begin position="300"/>
        <end position="413"/>
    </location>
</feature>
<proteinExistence type="inferred from homology"/>
<evidence type="ECO:0000313" key="8">
    <source>
        <dbReference type="Proteomes" id="UP000006906"/>
    </source>
</evidence>
<evidence type="ECO:0000256" key="2">
    <source>
        <dbReference type="ARBA" id="ARBA00007249"/>
    </source>
</evidence>
<dbReference type="SUPFAM" id="SSF50465">
    <property type="entry name" value="EF-Tu/eEF-1alpha/eIF2-gamma C-terminal domain"/>
    <property type="match status" value="1"/>
</dbReference>
<feature type="compositionally biased region" description="Low complexity" evidence="5">
    <location>
        <begin position="401"/>
        <end position="413"/>
    </location>
</feature>
<evidence type="ECO:0000256" key="3">
    <source>
        <dbReference type="ARBA" id="ARBA00022741"/>
    </source>
</evidence>
<evidence type="ECO:0000256" key="1">
    <source>
        <dbReference type="ARBA" id="ARBA00003982"/>
    </source>
</evidence>
<dbReference type="SUPFAM" id="SSF52540">
    <property type="entry name" value="P-loop containing nucleoside triphosphate hydrolases"/>
    <property type="match status" value="1"/>
</dbReference>
<dbReference type="InterPro" id="IPR009000">
    <property type="entry name" value="Transl_B-barrel_sf"/>
</dbReference>
<dbReference type="PROSITE" id="PS51722">
    <property type="entry name" value="G_TR_2"/>
    <property type="match status" value="1"/>
</dbReference>
<dbReference type="GO" id="GO:0006414">
    <property type="term" value="P:translational elongation"/>
    <property type="evidence" value="ECO:0000318"/>
    <property type="project" value="GO_Central"/>
</dbReference>
<dbReference type="InterPro" id="IPR027417">
    <property type="entry name" value="P-loop_NTPase"/>
</dbReference>
<dbReference type="RefSeq" id="XP_001696674.2">
    <property type="nucleotide sequence ID" value="XM_001696622.2"/>
</dbReference>
<feature type="compositionally biased region" description="Low complexity" evidence="5">
    <location>
        <begin position="323"/>
        <end position="393"/>
    </location>
</feature>
<feature type="region of interest" description="Disordered" evidence="5">
    <location>
        <begin position="431"/>
        <end position="455"/>
    </location>
</feature>
<dbReference type="SUPFAM" id="SSF50447">
    <property type="entry name" value="Translation proteins"/>
    <property type="match status" value="1"/>
</dbReference>
<dbReference type="InParanoid" id="A0A2K3DFE5"/>
<comment type="function">
    <text evidence="1">This protein promotes the GTP-dependent binding of aminoacyl-tRNA to the A-site of ribosomes during protein biosynthesis.</text>
</comment>
<keyword evidence="8" id="KW-1185">Reference proteome</keyword>
<dbReference type="GO" id="GO:0006412">
    <property type="term" value="P:translation"/>
    <property type="evidence" value="ECO:0000318"/>
    <property type="project" value="GO_Central"/>
</dbReference>
<comment type="similarity">
    <text evidence="2">Belongs to the TRAFAC class translation factor GTPase superfamily. Classic translation factor GTPase family. EF-Tu/EF-1A subfamily.</text>
</comment>
<dbReference type="Gene3D" id="2.40.30.10">
    <property type="entry name" value="Translation factors"/>
    <property type="match status" value="3"/>
</dbReference>
<reference evidence="7 8" key="1">
    <citation type="journal article" date="2007" name="Science">
        <title>The Chlamydomonas genome reveals the evolution of key animal and plant functions.</title>
        <authorList>
            <person name="Merchant S.S."/>
            <person name="Prochnik S.E."/>
            <person name="Vallon O."/>
            <person name="Harris E.H."/>
            <person name="Karpowicz S.J."/>
            <person name="Witman G.B."/>
            <person name="Terry A."/>
            <person name="Salamov A."/>
            <person name="Fritz-Laylin L.K."/>
            <person name="Marechal-Drouard L."/>
            <person name="Marshall W.F."/>
            <person name="Qu L.H."/>
            <person name="Nelson D.R."/>
            <person name="Sanderfoot A.A."/>
            <person name="Spalding M.H."/>
            <person name="Kapitonov V.V."/>
            <person name="Ren Q."/>
            <person name="Ferris P."/>
            <person name="Lindquist E."/>
            <person name="Shapiro H."/>
            <person name="Lucas S.M."/>
            <person name="Grimwood J."/>
            <person name="Schmutz J."/>
            <person name="Cardol P."/>
            <person name="Cerutti H."/>
            <person name="Chanfreau G."/>
            <person name="Chen C.L."/>
            <person name="Cognat V."/>
            <person name="Croft M.T."/>
            <person name="Dent R."/>
            <person name="Dutcher S."/>
            <person name="Fernandez E."/>
            <person name="Fukuzawa H."/>
            <person name="Gonzalez-Ballester D."/>
            <person name="Gonzalez-Halphen D."/>
            <person name="Hallmann A."/>
            <person name="Hanikenne M."/>
            <person name="Hippler M."/>
            <person name="Inwood W."/>
            <person name="Jabbari K."/>
            <person name="Kalanon M."/>
            <person name="Kuras R."/>
            <person name="Lefebvre P.A."/>
            <person name="Lemaire S.D."/>
            <person name="Lobanov A.V."/>
            <person name="Lohr M."/>
            <person name="Manuell A."/>
            <person name="Meier I."/>
            <person name="Mets L."/>
            <person name="Mittag M."/>
            <person name="Mittelmeier T."/>
            <person name="Moroney J.V."/>
            <person name="Moseley J."/>
            <person name="Napoli C."/>
            <person name="Nedelcu A.M."/>
            <person name="Niyogi K."/>
            <person name="Novoselov S.V."/>
            <person name="Paulsen I.T."/>
            <person name="Pazour G."/>
            <person name="Purton S."/>
            <person name="Ral J.P."/>
            <person name="Riano-Pachon D.M."/>
            <person name="Riekhof W."/>
            <person name="Rymarquis L."/>
            <person name="Schroda M."/>
            <person name="Stern D."/>
            <person name="Umen J."/>
            <person name="Willows R."/>
            <person name="Wilson N."/>
            <person name="Zimmer S.L."/>
            <person name="Allmer J."/>
            <person name="Balk J."/>
            <person name="Bisova K."/>
            <person name="Chen C.J."/>
            <person name="Elias M."/>
            <person name="Gendler K."/>
            <person name="Hauser C."/>
            <person name="Lamb M.R."/>
            <person name="Ledford H."/>
            <person name="Long J.C."/>
            <person name="Minagawa J."/>
            <person name="Page M.D."/>
            <person name="Pan J."/>
            <person name="Pootakham W."/>
            <person name="Roje S."/>
            <person name="Rose A."/>
            <person name="Stahlberg E."/>
            <person name="Terauchi A.M."/>
            <person name="Yang P."/>
            <person name="Ball S."/>
            <person name="Bowler C."/>
            <person name="Dieckmann C.L."/>
            <person name="Gladyshev V.N."/>
            <person name="Green P."/>
            <person name="Jorgensen R."/>
            <person name="Mayfield S."/>
            <person name="Mueller-Roeber B."/>
            <person name="Rajamani S."/>
            <person name="Sayre R.T."/>
            <person name="Brokstein P."/>
            <person name="Dubchak I."/>
            <person name="Goodstein D."/>
            <person name="Hornick L."/>
            <person name="Huang Y.W."/>
            <person name="Jhaveri J."/>
            <person name="Luo Y."/>
            <person name="Martinez D."/>
            <person name="Ngau W.C."/>
            <person name="Otillar B."/>
            <person name="Poliakov A."/>
            <person name="Porter A."/>
            <person name="Szajkowski L."/>
            <person name="Werner G."/>
            <person name="Zhou K."/>
            <person name="Grigoriev I.V."/>
            <person name="Rokhsar D.S."/>
            <person name="Grossman A.R."/>
        </authorList>
    </citation>
    <scope>NUCLEOTIDE SEQUENCE [LARGE SCALE GENOMIC DNA]</scope>
    <source>
        <strain evidence="8">CC-503</strain>
    </source>
</reference>
<feature type="compositionally biased region" description="Low complexity" evidence="5">
    <location>
        <begin position="685"/>
        <end position="697"/>
    </location>
</feature>
<dbReference type="Pfam" id="PF22594">
    <property type="entry name" value="GTP-eEF1A_C"/>
    <property type="match status" value="1"/>
</dbReference>
<evidence type="ECO:0000313" key="7">
    <source>
        <dbReference type="EMBL" id="PNW79260.1"/>
    </source>
</evidence>
<gene>
    <name evidence="7" type="ORF">CHLRE_09g408250v5</name>
</gene>
<sequence length="732" mass="72078">MAAPGSSAEAQPSGGPAHAAVVFVGHHQAGKSTIAGHIIMKLGGLDKRLLDRVERDTSNRPASRYAWVLDRHKLERDRAMSVDLKICRVAAPPGAAAVAAAAGLEAAGGEGGLSLTLLDTPGHPDYLRNTIAAITQADVAVLVVDCRPAVLESASSAAQGRDLALLALNLAANHKTLVVAVNQLDVAYESEAAEARFNEACAVLPKMIRQRKESLVFVPVSGYTGDNLVKAAPARMPWYSGPTLLEAIAAAAATARPAAAAAAAAAAAPGGVAASELPLRLPILNVYKVGGIGTVPVGRVAGGSLRRGGAATLLPGPRSRGLPQQGQQQPQAAPQAAPQASAQVQAQASAQPPQPQQQAGAPAAAPAPAQPAPTSHASAEAAQAAAPPAAGDGVEAGPGGAAAESSSGAGGPSTAVAVAAAAPVATAAAAGSAGASGQGPAPGAAVPPVPASASASTAPVLPIRSIEAFHDSRAAAVAGDFVGVAIRGLPVAALRRGHVLCGGGGGGSGAAGAGGGGGGGGGGGEPACVAASFTARVQVHRDPTSKRPHPSAATPPGMAVGRYVPLVAIHTAQAPCRLLRASKLNTKGEVVEADVKYLREGDIAEVELAPLRPLVVEPFRSYPHLGRFAVRASCRQQMRGVGVITPVVVAVGRVESVNYVRLEDFSPPAAPRDVLAKRTARKARGASGAAGFDDTAAGGAGGEGAAGAGAGEAGERVTIDMSGEAEEGGGPE</sequence>
<dbReference type="EMBL" id="CM008970">
    <property type="protein sequence ID" value="PNW79260.1"/>
    <property type="molecule type" value="Genomic_DNA"/>
</dbReference>
<dbReference type="KEGG" id="cre:CHLRE_09g408250v5"/>
<protein>
    <recommendedName>
        <fullName evidence="6">Tr-type G domain-containing protein</fullName>
    </recommendedName>
</protein>
<evidence type="ECO:0000256" key="4">
    <source>
        <dbReference type="ARBA" id="ARBA00023134"/>
    </source>
</evidence>
<keyword evidence="4" id="KW-0342">GTP-binding</keyword>
<feature type="region of interest" description="Disordered" evidence="5">
    <location>
        <begin position="685"/>
        <end position="732"/>
    </location>
</feature>
<dbReference type="InterPro" id="IPR000795">
    <property type="entry name" value="T_Tr_GTP-bd_dom"/>
</dbReference>
<dbReference type="InterPro" id="IPR009001">
    <property type="entry name" value="Transl_elong_EF1A/Init_IF2_C"/>
</dbReference>
<accession>A0A2K3DFE5</accession>
<organism evidence="7 8">
    <name type="scientific">Chlamydomonas reinhardtii</name>
    <name type="common">Chlamydomonas smithii</name>
    <dbReference type="NCBI Taxonomy" id="3055"/>
    <lineage>
        <taxon>Eukaryota</taxon>
        <taxon>Viridiplantae</taxon>
        <taxon>Chlorophyta</taxon>
        <taxon>core chlorophytes</taxon>
        <taxon>Chlorophyceae</taxon>
        <taxon>CS clade</taxon>
        <taxon>Chlamydomonadales</taxon>
        <taxon>Chlamydomonadaceae</taxon>
        <taxon>Chlamydomonas</taxon>
    </lineage>
</organism>
<keyword evidence="3" id="KW-0547">Nucleotide-binding</keyword>
<feature type="domain" description="Tr-type G" evidence="6">
    <location>
        <begin position="16"/>
        <end position="258"/>
    </location>
</feature>
<dbReference type="InterPro" id="IPR054696">
    <property type="entry name" value="GTP-eEF1A_C"/>
</dbReference>
<name>A0A2K3DFE5_CHLRE</name>
<dbReference type="InterPro" id="IPR050100">
    <property type="entry name" value="TRAFAC_GTPase_members"/>
</dbReference>
<dbReference type="Gene3D" id="3.40.50.300">
    <property type="entry name" value="P-loop containing nucleotide triphosphate hydrolases"/>
    <property type="match status" value="1"/>
</dbReference>